<gene>
    <name evidence="2" type="ORF">HZS81_17555</name>
</gene>
<dbReference type="Gene3D" id="1.20.1250.20">
    <property type="entry name" value="MFS general substrate transporter like domains"/>
    <property type="match status" value="1"/>
</dbReference>
<feature type="transmembrane region" description="Helical" evidence="1">
    <location>
        <begin position="86"/>
        <end position="106"/>
    </location>
</feature>
<proteinExistence type="predicted"/>
<dbReference type="RefSeq" id="WP_179931818.1">
    <property type="nucleotide sequence ID" value="NZ_JACCDF010000024.1"/>
</dbReference>
<evidence type="ECO:0000313" key="2">
    <source>
        <dbReference type="EMBL" id="NYS62562.1"/>
    </source>
</evidence>
<evidence type="ECO:0000256" key="1">
    <source>
        <dbReference type="SAM" id="Phobius"/>
    </source>
</evidence>
<keyword evidence="1" id="KW-1133">Transmembrane helix</keyword>
<accession>A0A7Z0LP58</accession>
<feature type="transmembrane region" description="Helical" evidence="1">
    <location>
        <begin position="21"/>
        <end position="44"/>
    </location>
</feature>
<feature type="transmembrane region" description="Helical" evidence="1">
    <location>
        <begin position="56"/>
        <end position="79"/>
    </location>
</feature>
<organism evidence="2 3">
    <name type="scientific">Vreelandella salicampi</name>
    <dbReference type="NCBI Taxonomy" id="1449798"/>
    <lineage>
        <taxon>Bacteria</taxon>
        <taxon>Pseudomonadati</taxon>
        <taxon>Pseudomonadota</taxon>
        <taxon>Gammaproteobacteria</taxon>
        <taxon>Oceanospirillales</taxon>
        <taxon>Halomonadaceae</taxon>
        <taxon>Vreelandella</taxon>
    </lineage>
</organism>
<sequence>MPSPDLQLSPVESGEDGYHALVSLLLVPLGCAAVVAGWVLYAMLALASPGGDYPEALPSMTFALPVVIGVMMAWTVHWLSKRLRSWVTIQILLALQGGGLIWLGAAEQAWEFVLVAVGLGVSGGVISAGVVHVRSWAPQCRGGVLVGLHGAILVGGGLSWLLVPMVTQAYGWRIAAWSLILPVVIVMLLLWLFVEPTKNDAANC</sequence>
<keyword evidence="3" id="KW-1185">Reference proteome</keyword>
<evidence type="ECO:0000313" key="3">
    <source>
        <dbReference type="Proteomes" id="UP000586119"/>
    </source>
</evidence>
<reference evidence="2 3" key="1">
    <citation type="journal article" date="2015" name="Int. J. Syst. Evol. Microbiol.">
        <title>Halomonas salicampi sp. nov., a halotolerant and alkalitolerant bacterium isolated from a saltern soil.</title>
        <authorList>
            <person name="Lee J.C."/>
            <person name="Kim Y.S."/>
            <person name="Yun B.S."/>
            <person name="Whang K.S."/>
        </authorList>
    </citation>
    <scope>NUCLEOTIDE SEQUENCE [LARGE SCALE GENOMIC DNA]</scope>
    <source>
        <strain evidence="2 3">BH103</strain>
    </source>
</reference>
<feature type="transmembrane region" description="Helical" evidence="1">
    <location>
        <begin position="174"/>
        <end position="194"/>
    </location>
</feature>
<evidence type="ECO:0008006" key="4">
    <source>
        <dbReference type="Google" id="ProtNLM"/>
    </source>
</evidence>
<comment type="caution">
    <text evidence="2">The sequence shown here is derived from an EMBL/GenBank/DDBJ whole genome shotgun (WGS) entry which is preliminary data.</text>
</comment>
<dbReference type="EMBL" id="JACCDF010000024">
    <property type="protein sequence ID" value="NYS62562.1"/>
    <property type="molecule type" value="Genomic_DNA"/>
</dbReference>
<dbReference type="SUPFAM" id="SSF103473">
    <property type="entry name" value="MFS general substrate transporter"/>
    <property type="match status" value="1"/>
</dbReference>
<dbReference type="Proteomes" id="UP000586119">
    <property type="component" value="Unassembled WGS sequence"/>
</dbReference>
<keyword evidence="1" id="KW-0812">Transmembrane</keyword>
<dbReference type="InterPro" id="IPR036259">
    <property type="entry name" value="MFS_trans_sf"/>
</dbReference>
<feature type="transmembrane region" description="Helical" evidence="1">
    <location>
        <begin position="143"/>
        <end position="162"/>
    </location>
</feature>
<dbReference type="AlphaFoldDB" id="A0A7Z0LP58"/>
<feature type="transmembrane region" description="Helical" evidence="1">
    <location>
        <begin position="112"/>
        <end position="131"/>
    </location>
</feature>
<name>A0A7Z0LP58_9GAMM</name>
<protein>
    <recommendedName>
        <fullName evidence="4">MFS transporter</fullName>
    </recommendedName>
</protein>
<keyword evidence="1" id="KW-0472">Membrane</keyword>